<keyword evidence="2" id="KW-0812">Transmembrane</keyword>
<keyword evidence="2" id="KW-0472">Membrane</keyword>
<feature type="compositionally biased region" description="Low complexity" evidence="1">
    <location>
        <begin position="30"/>
        <end position="45"/>
    </location>
</feature>
<proteinExistence type="predicted"/>
<dbReference type="EMBL" id="JAEHOC010000060">
    <property type="protein sequence ID" value="KAG2424902.1"/>
    <property type="molecule type" value="Genomic_DNA"/>
</dbReference>
<dbReference type="Proteomes" id="UP000650467">
    <property type="component" value="Unassembled WGS sequence"/>
</dbReference>
<accession>A0A835VPZ0</accession>
<evidence type="ECO:0000256" key="1">
    <source>
        <dbReference type="SAM" id="MobiDB-lite"/>
    </source>
</evidence>
<name>A0A835VPZ0_CHLIN</name>
<dbReference type="AlphaFoldDB" id="A0A835VPZ0"/>
<evidence type="ECO:0000313" key="4">
    <source>
        <dbReference type="Proteomes" id="UP000650467"/>
    </source>
</evidence>
<keyword evidence="2" id="KW-1133">Transmembrane helix</keyword>
<reference evidence="3" key="1">
    <citation type="journal article" date="2020" name="bioRxiv">
        <title>Comparative genomics of Chlamydomonas.</title>
        <authorList>
            <person name="Craig R.J."/>
            <person name="Hasan A.R."/>
            <person name="Ness R.W."/>
            <person name="Keightley P.D."/>
        </authorList>
    </citation>
    <scope>NUCLEOTIDE SEQUENCE</scope>
    <source>
        <strain evidence="3">SAG 7.73</strain>
    </source>
</reference>
<evidence type="ECO:0000313" key="3">
    <source>
        <dbReference type="EMBL" id="KAG2424902.1"/>
    </source>
</evidence>
<sequence>MKRFTFYFVVTCVAVGAYMLYVHQQQQQQQGQGQTAPDPKAVAVAPAPPGDKKEGFEPQVPPAMVPELPPIALTEPATALAEPATVQPRYGPRAFANNGGQISVSVGAVQGQSAGSDSLAYSSATAASWGSASEWAALRSDVKKAFAKKHAFDEASLKHQRSAKRCSELLKAIALLESAGVDGMFTDAIRMELVKETANGERLAQLLDVARTDFHTVRREFAMNMSAVFCAFNMLSDAVTANRDPETP</sequence>
<keyword evidence="4" id="KW-1185">Reference proteome</keyword>
<evidence type="ECO:0000256" key="2">
    <source>
        <dbReference type="SAM" id="Phobius"/>
    </source>
</evidence>
<feature type="transmembrane region" description="Helical" evidence="2">
    <location>
        <begin position="6"/>
        <end position="22"/>
    </location>
</feature>
<protein>
    <submittedName>
        <fullName evidence="3">Uncharacterized protein</fullName>
    </submittedName>
</protein>
<feature type="region of interest" description="Disordered" evidence="1">
    <location>
        <begin position="30"/>
        <end position="63"/>
    </location>
</feature>
<gene>
    <name evidence="3" type="ORF">HXX76_014060</name>
</gene>
<organism evidence="3 4">
    <name type="scientific">Chlamydomonas incerta</name>
    <dbReference type="NCBI Taxonomy" id="51695"/>
    <lineage>
        <taxon>Eukaryota</taxon>
        <taxon>Viridiplantae</taxon>
        <taxon>Chlorophyta</taxon>
        <taxon>core chlorophytes</taxon>
        <taxon>Chlorophyceae</taxon>
        <taxon>CS clade</taxon>
        <taxon>Chlamydomonadales</taxon>
        <taxon>Chlamydomonadaceae</taxon>
        <taxon>Chlamydomonas</taxon>
    </lineage>
</organism>
<comment type="caution">
    <text evidence="3">The sequence shown here is derived from an EMBL/GenBank/DDBJ whole genome shotgun (WGS) entry which is preliminary data.</text>
</comment>